<dbReference type="InParanoid" id="A0A554NCB2"/>
<keyword evidence="1" id="KW-1133">Transmembrane helix</keyword>
<sequence length="91" mass="9543">MPLPSGADYDIELPGWARLLAILAVGVAISGVIDFALTQAGYANLGAFAWATGYAGTIIVLWLVWGRDLELVGDTGVGHESGTEENPANER</sequence>
<organism evidence="2 3">
    <name type="scientific">Haloglomus irregulare</name>
    <dbReference type="NCBI Taxonomy" id="2234134"/>
    <lineage>
        <taxon>Archaea</taxon>
        <taxon>Methanobacteriati</taxon>
        <taxon>Methanobacteriota</taxon>
        <taxon>Stenosarchaea group</taxon>
        <taxon>Halobacteria</taxon>
        <taxon>Halobacteriales</taxon>
        <taxon>Natronomonadaceae</taxon>
        <taxon>Haloglomus</taxon>
    </lineage>
</organism>
<dbReference type="Pfam" id="PF25959">
    <property type="entry name" value="DUF7996"/>
    <property type="match status" value="1"/>
</dbReference>
<feature type="transmembrane region" description="Helical" evidence="1">
    <location>
        <begin position="15"/>
        <end position="37"/>
    </location>
</feature>
<name>A0A554NCB2_9EURY</name>
<proteinExistence type="predicted"/>
<dbReference type="RefSeq" id="WP_144260852.1">
    <property type="nucleotide sequence ID" value="NZ_QMDX01000002.1"/>
</dbReference>
<dbReference type="OrthoDB" id="304630at2157"/>
<protein>
    <submittedName>
        <fullName evidence="2">Uncharacterized protein</fullName>
    </submittedName>
</protein>
<keyword evidence="1" id="KW-0812">Transmembrane</keyword>
<reference evidence="2 3" key="1">
    <citation type="submission" date="2018-06" db="EMBL/GenBank/DDBJ databases">
        <title>Natronomonas sp. F16-60 a new haloarchaeon isolated from a solar saltern of Isla Cristina, Huelva, Spain.</title>
        <authorList>
            <person name="Duran-Viseras A."/>
            <person name="Sanchez-Porro C."/>
            <person name="Ventosa A."/>
        </authorList>
    </citation>
    <scope>NUCLEOTIDE SEQUENCE [LARGE SCALE GENOMIC DNA]</scope>
    <source>
        <strain evidence="2 3">F16-60</strain>
    </source>
</reference>
<dbReference type="EMBL" id="QMDX01000002">
    <property type="protein sequence ID" value="TSD15012.1"/>
    <property type="molecule type" value="Genomic_DNA"/>
</dbReference>
<keyword evidence="3" id="KW-1185">Reference proteome</keyword>
<gene>
    <name evidence="2" type="ORF">DP107_03880</name>
</gene>
<comment type="caution">
    <text evidence="2">The sequence shown here is derived from an EMBL/GenBank/DDBJ whole genome shotgun (WGS) entry which is preliminary data.</text>
</comment>
<dbReference type="InterPro" id="IPR058309">
    <property type="entry name" value="DUF7996"/>
</dbReference>
<evidence type="ECO:0000256" key="1">
    <source>
        <dbReference type="SAM" id="Phobius"/>
    </source>
</evidence>
<keyword evidence="1" id="KW-0472">Membrane</keyword>
<dbReference type="Proteomes" id="UP000319894">
    <property type="component" value="Unassembled WGS sequence"/>
</dbReference>
<accession>A0A554NCB2</accession>
<feature type="transmembrane region" description="Helical" evidence="1">
    <location>
        <begin position="44"/>
        <end position="65"/>
    </location>
</feature>
<dbReference type="AlphaFoldDB" id="A0A554NCB2"/>
<evidence type="ECO:0000313" key="3">
    <source>
        <dbReference type="Proteomes" id="UP000319894"/>
    </source>
</evidence>
<evidence type="ECO:0000313" key="2">
    <source>
        <dbReference type="EMBL" id="TSD15012.1"/>
    </source>
</evidence>